<dbReference type="STRING" id="1328759.A0A5C2S496"/>
<sequence>MTSESVLQDREAKDGVVQIDEKRDDTQIEPDIESWSFPSPEAIREELSKEFTDEQKAKVWTEAAEAVKASYDQLLDRWKEEMDTLLVYAGVSSAVLTAFNVESYKLLQPDPSDPTLVVLKQISAQLSGYTLSPPFLNATHTIRPVDLAEAPFQAPTYAVWLNALWFSSLVFSFASALLALFVKQWIYEAMVGGTSRQSARLRQYRLNGLLKWRVGTIVAVLPILLQLASVLFLSGLLVLLWTLHRTVAAVASILIASFFSFFLIVTILPVFNGDCSYRSPVSFAMYVALTFVRKVVMSAMRRVCKEIYRLSTRWIHFGRAQFGRLGKFGLMVNDEILTWRGRDQNMIRKHRSSLDRAMATSAYSTTADAKFLSSMPIIFTDLAPDDVVMCFDDLLTFMDGEWGKLPSTVLGDDPTSLPICAVYGLRHLLARPEKGDDEWLHAVRIILQYYAMTEEMIEHWGELACKTICQVAVEYYQSRRAFGLACSTLEFMCNAKGFCHTYDTLSHARAMYEGKMAAWDPSQGFVSFRDTTQAGFVLIHCIQATISGHSRLSSLQADAMLAWGKAQLPRLCQWFRDLSWTGLHKGCLAISGPAAQVLAFRHIASHLLVENIIDPLITVGSMQGGRELVSKELIVTVKHAWLRACLAYPDYAPRRATFVWLSGLDQIDSRLAELCAVHQLDQQLPLNSSVPQAAQMCSTD</sequence>
<evidence type="ECO:0000313" key="5">
    <source>
        <dbReference type="Proteomes" id="UP000313359"/>
    </source>
</evidence>
<evidence type="ECO:0000259" key="3">
    <source>
        <dbReference type="Pfam" id="PF20153"/>
    </source>
</evidence>
<feature type="transmembrane region" description="Helical" evidence="2">
    <location>
        <begin position="157"/>
        <end position="182"/>
    </location>
</feature>
<feature type="compositionally biased region" description="Basic and acidic residues" evidence="1">
    <location>
        <begin position="7"/>
        <end position="26"/>
    </location>
</feature>
<feature type="region of interest" description="Disordered" evidence="1">
    <location>
        <begin position="1"/>
        <end position="34"/>
    </location>
</feature>
<reference evidence="4" key="1">
    <citation type="journal article" date="2018" name="Genome Biol. Evol.">
        <title>Genomics and development of Lentinus tigrinus, a white-rot wood-decaying mushroom with dimorphic fruiting bodies.</title>
        <authorList>
            <person name="Wu B."/>
            <person name="Xu Z."/>
            <person name="Knudson A."/>
            <person name="Carlson A."/>
            <person name="Chen N."/>
            <person name="Kovaka S."/>
            <person name="LaButti K."/>
            <person name="Lipzen A."/>
            <person name="Pennachio C."/>
            <person name="Riley R."/>
            <person name="Schakwitz W."/>
            <person name="Umezawa K."/>
            <person name="Ohm R.A."/>
            <person name="Grigoriev I.V."/>
            <person name="Nagy L.G."/>
            <person name="Gibbons J."/>
            <person name="Hibbett D."/>
        </authorList>
    </citation>
    <scope>NUCLEOTIDE SEQUENCE [LARGE SCALE GENOMIC DNA]</scope>
    <source>
        <strain evidence="4">ALCF2SS1-6</strain>
    </source>
</reference>
<organism evidence="4 5">
    <name type="scientific">Lentinus tigrinus ALCF2SS1-6</name>
    <dbReference type="NCBI Taxonomy" id="1328759"/>
    <lineage>
        <taxon>Eukaryota</taxon>
        <taxon>Fungi</taxon>
        <taxon>Dikarya</taxon>
        <taxon>Basidiomycota</taxon>
        <taxon>Agaricomycotina</taxon>
        <taxon>Agaricomycetes</taxon>
        <taxon>Polyporales</taxon>
        <taxon>Polyporaceae</taxon>
        <taxon>Lentinus</taxon>
    </lineage>
</organism>
<dbReference type="InterPro" id="IPR045338">
    <property type="entry name" value="DUF6535"/>
</dbReference>
<protein>
    <recommendedName>
        <fullName evidence="3">DUF6535 domain-containing protein</fullName>
    </recommendedName>
</protein>
<dbReference type="Proteomes" id="UP000313359">
    <property type="component" value="Unassembled WGS sequence"/>
</dbReference>
<feature type="transmembrane region" description="Helical" evidence="2">
    <location>
        <begin position="247"/>
        <end position="271"/>
    </location>
</feature>
<evidence type="ECO:0000256" key="2">
    <source>
        <dbReference type="SAM" id="Phobius"/>
    </source>
</evidence>
<keyword evidence="2" id="KW-0472">Membrane</keyword>
<keyword evidence="5" id="KW-1185">Reference proteome</keyword>
<feature type="domain" description="DUF6535" evidence="3">
    <location>
        <begin position="60"/>
        <end position="242"/>
    </location>
</feature>
<dbReference type="OrthoDB" id="2748605at2759"/>
<accession>A0A5C2S496</accession>
<dbReference type="AlphaFoldDB" id="A0A5C2S496"/>
<evidence type="ECO:0000256" key="1">
    <source>
        <dbReference type="SAM" id="MobiDB-lite"/>
    </source>
</evidence>
<proteinExistence type="predicted"/>
<keyword evidence="2" id="KW-0812">Transmembrane</keyword>
<dbReference type="Pfam" id="PF20153">
    <property type="entry name" value="DUF6535"/>
    <property type="match status" value="1"/>
</dbReference>
<keyword evidence="2" id="KW-1133">Transmembrane helix</keyword>
<evidence type="ECO:0000313" key="4">
    <source>
        <dbReference type="EMBL" id="RPD58371.1"/>
    </source>
</evidence>
<feature type="transmembrane region" description="Helical" evidence="2">
    <location>
        <begin position="214"/>
        <end position="241"/>
    </location>
</feature>
<gene>
    <name evidence="4" type="ORF">L227DRAFT_654762</name>
</gene>
<name>A0A5C2S496_9APHY</name>
<dbReference type="EMBL" id="ML122275">
    <property type="protein sequence ID" value="RPD58371.1"/>
    <property type="molecule type" value="Genomic_DNA"/>
</dbReference>